<reference evidence="3 4" key="1">
    <citation type="submission" date="2017-07" db="EMBL/GenBank/DDBJ databases">
        <title>Genome sequence of the Sordaria macrospora wild type strain R19027.</title>
        <authorList>
            <person name="Nowrousian M."/>
            <person name="Teichert I."/>
            <person name="Kueck U."/>
        </authorList>
    </citation>
    <scope>NUCLEOTIDE SEQUENCE [LARGE SCALE GENOMIC DNA]</scope>
    <source>
        <strain evidence="3 4">R19027</strain>
        <tissue evidence="3">Mycelium</tissue>
    </source>
</reference>
<feature type="transmembrane region" description="Helical" evidence="2">
    <location>
        <begin position="21"/>
        <end position="39"/>
    </location>
</feature>
<evidence type="ECO:0000313" key="3">
    <source>
        <dbReference type="EMBL" id="KAA8633544.1"/>
    </source>
</evidence>
<evidence type="ECO:0000256" key="1">
    <source>
        <dbReference type="SAM" id="MobiDB-lite"/>
    </source>
</evidence>
<feature type="transmembrane region" description="Helical" evidence="2">
    <location>
        <begin position="78"/>
        <end position="99"/>
    </location>
</feature>
<comment type="caution">
    <text evidence="3">The sequence shown here is derived from an EMBL/GenBank/DDBJ whole genome shotgun (WGS) entry which is preliminary data.</text>
</comment>
<dbReference type="AlphaFoldDB" id="A0A8S8ZS09"/>
<evidence type="ECO:0008006" key="5">
    <source>
        <dbReference type="Google" id="ProtNLM"/>
    </source>
</evidence>
<keyword evidence="2" id="KW-0812">Transmembrane</keyword>
<dbReference type="EMBL" id="NMPR01000035">
    <property type="protein sequence ID" value="KAA8633544.1"/>
    <property type="molecule type" value="Genomic_DNA"/>
</dbReference>
<feature type="transmembrane region" description="Helical" evidence="2">
    <location>
        <begin position="51"/>
        <end position="71"/>
    </location>
</feature>
<feature type="region of interest" description="Disordered" evidence="1">
    <location>
        <begin position="179"/>
        <end position="229"/>
    </location>
</feature>
<gene>
    <name evidence="3" type="ORF">SMACR_02581</name>
</gene>
<evidence type="ECO:0000313" key="4">
    <source>
        <dbReference type="Proteomes" id="UP000433876"/>
    </source>
</evidence>
<evidence type="ECO:0000256" key="2">
    <source>
        <dbReference type="SAM" id="Phobius"/>
    </source>
</evidence>
<keyword evidence="2" id="KW-0472">Membrane</keyword>
<dbReference type="VEuPathDB" id="FungiDB:SMAC_02581"/>
<feature type="transmembrane region" description="Helical" evidence="2">
    <location>
        <begin position="150"/>
        <end position="171"/>
    </location>
</feature>
<protein>
    <recommendedName>
        <fullName evidence="5">MARVEL domain-containing protein</fullName>
    </recommendedName>
</protein>
<sequence length="310" mass="33279">MGAKTGLFFRGLQGTIRGIQFGCAATVLALTSYFLATKANHGLDIDVHLRAVEGISGGITAYTLATILLLCCIPGQPFFSFIMMVVDVCCCGALIYVAIRNKNGANTCEGIVDTVYGKGDANTNVVDNGHGGFTVLPSLHHACKMETACLAVSIIGCVFFILSPFMEVVLVRHRKKEQRYGPSPANDYTSGSGRKPGFFASLRGKGGAHPDADLMSNKLPEHSSPSDVRDSYATEQTRVGGVAPDNNTGAYGSYNPYNETPVGQQHQPTAYSPPHGGNSYNKYDMSFGQQQQDIAMGQYPQSGDHVYDRR</sequence>
<keyword evidence="2" id="KW-1133">Transmembrane helix</keyword>
<organism evidence="3 4">
    <name type="scientific">Sordaria macrospora</name>
    <dbReference type="NCBI Taxonomy" id="5147"/>
    <lineage>
        <taxon>Eukaryota</taxon>
        <taxon>Fungi</taxon>
        <taxon>Dikarya</taxon>
        <taxon>Ascomycota</taxon>
        <taxon>Pezizomycotina</taxon>
        <taxon>Sordariomycetes</taxon>
        <taxon>Sordariomycetidae</taxon>
        <taxon>Sordariales</taxon>
        <taxon>Sordariaceae</taxon>
        <taxon>Sordaria</taxon>
    </lineage>
</organism>
<dbReference type="Proteomes" id="UP000433876">
    <property type="component" value="Unassembled WGS sequence"/>
</dbReference>
<dbReference type="OMA" id="WFIRGIQ"/>
<proteinExistence type="predicted"/>
<name>A0A8S8ZS09_SORMA</name>
<accession>A0A8S8ZS09</accession>